<name>A0A815F489_ADIRI</name>
<dbReference type="PROSITE" id="PS50181">
    <property type="entry name" value="FBOX"/>
    <property type="match status" value="1"/>
</dbReference>
<gene>
    <name evidence="2" type="ORF">EDS130_LOCUS31784</name>
</gene>
<proteinExistence type="predicted"/>
<reference evidence="2" key="1">
    <citation type="submission" date="2021-02" db="EMBL/GenBank/DDBJ databases">
        <authorList>
            <person name="Nowell W R."/>
        </authorList>
    </citation>
    <scope>NUCLEOTIDE SEQUENCE</scope>
</reference>
<sequence length="518" mass="61110">MKTRIIDLLDLPDEILLIIFNKLGSFDVLYSLLNSTQRLDRIARSSYSKSINFSIELSDGQICPIDSAKLHRFNIEMLPQIHDRIQMMTLEPTNIERILSSQFPNLHTFVLVGFSPDLLLNYFTENSSIIHLLKERIKSMTLKIRNEVFNDISFTNSFERILLICEKCTYLGMNQSEMVRFYRFTLDDYSQNICYSSSLQTLNIYVKTFDDCLYLLDGRMKSLSSFTVRVTFIEPSSKATDSCEKLLHLNEFSLTCPLFTTAYDCRIVRLLQRMINLKKLTLYLYTLRLKVIDGIVLNENILCHMLNLDKFIFHICMFMPTCYTNDYVSTNHIENTFINWKYSQVGCSIDHLSNATSYCHIYSIPIQMTYLMYATKSIRNHYFPFLFDLTLYDTRPFEYDFFQWLSKAIPLLKYLTVDNFQAQVNKFENQSCILYNNLVRLRLTHAHTDYAYQFLCDTKARVPKLSILKIQYDKLVIVTDNFTNITTQINCNQLKKLIFDEIIVCPEHFHDYFPYFTE</sequence>
<dbReference type="Proteomes" id="UP000663852">
    <property type="component" value="Unassembled WGS sequence"/>
</dbReference>
<evidence type="ECO:0000313" key="3">
    <source>
        <dbReference type="Proteomes" id="UP000663852"/>
    </source>
</evidence>
<organism evidence="2 3">
    <name type="scientific">Adineta ricciae</name>
    <name type="common">Rotifer</name>
    <dbReference type="NCBI Taxonomy" id="249248"/>
    <lineage>
        <taxon>Eukaryota</taxon>
        <taxon>Metazoa</taxon>
        <taxon>Spiralia</taxon>
        <taxon>Gnathifera</taxon>
        <taxon>Rotifera</taxon>
        <taxon>Eurotatoria</taxon>
        <taxon>Bdelloidea</taxon>
        <taxon>Adinetida</taxon>
        <taxon>Adinetidae</taxon>
        <taxon>Adineta</taxon>
    </lineage>
</organism>
<dbReference type="EMBL" id="CAJNOJ010000237">
    <property type="protein sequence ID" value="CAF1323380.1"/>
    <property type="molecule type" value="Genomic_DNA"/>
</dbReference>
<comment type="caution">
    <text evidence="2">The sequence shown here is derived from an EMBL/GenBank/DDBJ whole genome shotgun (WGS) entry which is preliminary data.</text>
</comment>
<feature type="domain" description="F-box" evidence="1">
    <location>
        <begin position="5"/>
        <end position="50"/>
    </location>
</feature>
<evidence type="ECO:0000259" key="1">
    <source>
        <dbReference type="PROSITE" id="PS50181"/>
    </source>
</evidence>
<dbReference type="InterPro" id="IPR001810">
    <property type="entry name" value="F-box_dom"/>
</dbReference>
<dbReference type="AlphaFoldDB" id="A0A815F489"/>
<evidence type="ECO:0000313" key="2">
    <source>
        <dbReference type="EMBL" id="CAF1323380.1"/>
    </source>
</evidence>
<dbReference type="OrthoDB" id="10001185at2759"/>
<protein>
    <recommendedName>
        <fullName evidence="1">F-box domain-containing protein</fullName>
    </recommendedName>
</protein>
<accession>A0A815F489</accession>